<accession>A0A8S3YQ40</accession>
<sequence length="66" mass="7404">MLAAKLTHMKPLKNNSKTLVTTLCILVTEMCERLTYYSIVANLILFCTSHLDIPQTTATTINQVFS</sequence>
<evidence type="ECO:0000313" key="1">
    <source>
        <dbReference type="EMBL" id="CAG5117050.1"/>
    </source>
</evidence>
<proteinExistence type="predicted"/>
<dbReference type="AlphaFoldDB" id="A0A8S3YQ40"/>
<name>A0A8S3YQ40_9EUPU</name>
<dbReference type="Gene3D" id="1.20.1250.20">
    <property type="entry name" value="MFS general substrate transporter like domains"/>
    <property type="match status" value="1"/>
</dbReference>
<evidence type="ECO:0000313" key="2">
    <source>
        <dbReference type="Proteomes" id="UP000678393"/>
    </source>
</evidence>
<dbReference type="OrthoDB" id="8904098at2759"/>
<reference evidence="1" key="1">
    <citation type="submission" date="2021-04" db="EMBL/GenBank/DDBJ databases">
        <authorList>
            <consortium name="Molecular Ecology Group"/>
        </authorList>
    </citation>
    <scope>NUCLEOTIDE SEQUENCE</scope>
</reference>
<comment type="caution">
    <text evidence="1">The sequence shown here is derived from an EMBL/GenBank/DDBJ whole genome shotgun (WGS) entry which is preliminary data.</text>
</comment>
<organism evidence="1 2">
    <name type="scientific">Candidula unifasciata</name>
    <dbReference type="NCBI Taxonomy" id="100452"/>
    <lineage>
        <taxon>Eukaryota</taxon>
        <taxon>Metazoa</taxon>
        <taxon>Spiralia</taxon>
        <taxon>Lophotrochozoa</taxon>
        <taxon>Mollusca</taxon>
        <taxon>Gastropoda</taxon>
        <taxon>Heterobranchia</taxon>
        <taxon>Euthyneura</taxon>
        <taxon>Panpulmonata</taxon>
        <taxon>Eupulmonata</taxon>
        <taxon>Stylommatophora</taxon>
        <taxon>Helicina</taxon>
        <taxon>Helicoidea</taxon>
        <taxon>Geomitridae</taxon>
        <taxon>Candidula</taxon>
    </lineage>
</organism>
<dbReference type="EMBL" id="CAJHNH020000338">
    <property type="protein sequence ID" value="CAG5117050.1"/>
    <property type="molecule type" value="Genomic_DNA"/>
</dbReference>
<dbReference type="InterPro" id="IPR036259">
    <property type="entry name" value="MFS_trans_sf"/>
</dbReference>
<feature type="non-terminal residue" evidence="1">
    <location>
        <position position="66"/>
    </location>
</feature>
<protein>
    <submittedName>
        <fullName evidence="1">Uncharacterized protein</fullName>
    </submittedName>
</protein>
<keyword evidence="2" id="KW-1185">Reference proteome</keyword>
<gene>
    <name evidence="1" type="ORF">CUNI_LOCUS2608</name>
</gene>
<dbReference type="Proteomes" id="UP000678393">
    <property type="component" value="Unassembled WGS sequence"/>
</dbReference>